<evidence type="ECO:0000256" key="11">
    <source>
        <dbReference type="ARBA" id="ARBA00023098"/>
    </source>
</evidence>
<feature type="domain" description="Fungal lipase-type" evidence="15">
    <location>
        <begin position="241"/>
        <end position="405"/>
    </location>
</feature>
<evidence type="ECO:0000256" key="10">
    <source>
        <dbReference type="ARBA" id="ARBA00022989"/>
    </source>
</evidence>
<evidence type="ECO:0000256" key="9">
    <source>
        <dbReference type="ARBA" id="ARBA00022963"/>
    </source>
</evidence>
<evidence type="ECO:0000256" key="2">
    <source>
        <dbReference type="ARBA" id="ARBA00004651"/>
    </source>
</evidence>
<proteinExistence type="predicted"/>
<dbReference type="PANTHER" id="PTHR45792:SF8">
    <property type="entry name" value="DIACYLGLYCEROL LIPASE-ALPHA"/>
    <property type="match status" value="1"/>
</dbReference>
<comment type="cofactor">
    <cofactor evidence="1">
        <name>Ca(2+)</name>
        <dbReference type="ChEBI" id="CHEBI:29108"/>
    </cofactor>
</comment>
<keyword evidence="9" id="KW-0442">Lipid degradation</keyword>
<dbReference type="EC" id="3.1.1.116" evidence="14"/>
<comment type="subcellular location">
    <subcellularLocation>
        <location evidence="2">Cell membrane</location>
        <topology evidence="2">Multi-pass membrane protein</topology>
    </subcellularLocation>
</comment>
<dbReference type="CDD" id="cd00519">
    <property type="entry name" value="Lipase_3"/>
    <property type="match status" value="1"/>
</dbReference>
<dbReference type="Gene3D" id="1.25.40.10">
    <property type="entry name" value="Tetratricopeptide repeat domain"/>
    <property type="match status" value="1"/>
</dbReference>
<keyword evidence="4" id="KW-0597">Phosphoprotein</keyword>
<organism evidence="16">
    <name type="scientific">Blastocystis hominis</name>
    <dbReference type="NCBI Taxonomy" id="12968"/>
    <lineage>
        <taxon>Eukaryota</taxon>
        <taxon>Sar</taxon>
        <taxon>Stramenopiles</taxon>
        <taxon>Bigyra</taxon>
        <taxon>Opalozoa</taxon>
        <taxon>Opalinata</taxon>
        <taxon>Blastocystidae</taxon>
        <taxon>Blastocystis</taxon>
    </lineage>
</organism>
<dbReference type="Proteomes" id="UP000008312">
    <property type="component" value="Unassembled WGS sequence"/>
</dbReference>
<keyword evidence="12" id="KW-0472">Membrane</keyword>
<evidence type="ECO:0000256" key="14">
    <source>
        <dbReference type="ARBA" id="ARBA00026104"/>
    </source>
</evidence>
<dbReference type="InParanoid" id="D8MB78"/>
<name>D8MB78_BLAHO</name>
<reference evidence="16" key="1">
    <citation type="submission" date="2010-02" db="EMBL/GenBank/DDBJ databases">
        <title>Sequencing and annotation of the Blastocystis hominis genome.</title>
        <authorList>
            <person name="Wincker P."/>
        </authorList>
    </citation>
    <scope>NUCLEOTIDE SEQUENCE</scope>
    <source>
        <strain evidence="16">Singapore isolate B</strain>
    </source>
</reference>
<dbReference type="GO" id="GO:0016042">
    <property type="term" value="P:lipid catabolic process"/>
    <property type="evidence" value="ECO:0007669"/>
    <property type="project" value="UniProtKB-KW"/>
</dbReference>
<protein>
    <recommendedName>
        <fullName evidence="14">sn-1-specific diacylglycerol lipase</fullName>
        <ecNumber evidence="14">3.1.1.116</ecNumber>
    </recommendedName>
</protein>
<keyword evidence="7" id="KW-0378">Hydrolase</keyword>
<keyword evidence="3" id="KW-1003">Cell membrane</keyword>
<keyword evidence="6" id="KW-0479">Metal-binding</keyword>
<evidence type="ECO:0000256" key="6">
    <source>
        <dbReference type="ARBA" id="ARBA00022723"/>
    </source>
</evidence>
<comment type="catalytic activity">
    <reaction evidence="13">
        <text>a 1,2-diacyl-sn-glycerol + H2O = a 2-acylglycerol + a fatty acid + H(+)</text>
        <dbReference type="Rhea" id="RHEA:33275"/>
        <dbReference type="ChEBI" id="CHEBI:15377"/>
        <dbReference type="ChEBI" id="CHEBI:15378"/>
        <dbReference type="ChEBI" id="CHEBI:17389"/>
        <dbReference type="ChEBI" id="CHEBI:17815"/>
        <dbReference type="ChEBI" id="CHEBI:28868"/>
        <dbReference type="EC" id="3.1.1.116"/>
    </reaction>
    <physiologicalReaction direction="left-to-right" evidence="13">
        <dbReference type="Rhea" id="RHEA:33276"/>
    </physiologicalReaction>
</comment>
<dbReference type="GO" id="GO:0005886">
    <property type="term" value="C:plasma membrane"/>
    <property type="evidence" value="ECO:0007669"/>
    <property type="project" value="UniProtKB-SubCell"/>
</dbReference>
<evidence type="ECO:0000256" key="1">
    <source>
        <dbReference type="ARBA" id="ARBA00001913"/>
    </source>
</evidence>
<accession>D8MB78</accession>
<keyword evidence="10" id="KW-1133">Transmembrane helix</keyword>
<gene>
    <name evidence="16" type="ORF">GSBLH_T00006906001</name>
</gene>
<keyword evidence="5" id="KW-0812">Transmembrane</keyword>
<dbReference type="EMBL" id="FN668690">
    <property type="protein sequence ID" value="CBK25317.2"/>
    <property type="molecule type" value="Genomic_DNA"/>
</dbReference>
<dbReference type="Pfam" id="PF01764">
    <property type="entry name" value="Lipase_3"/>
    <property type="match status" value="1"/>
</dbReference>
<evidence type="ECO:0000256" key="3">
    <source>
        <dbReference type="ARBA" id="ARBA00022475"/>
    </source>
</evidence>
<evidence type="ECO:0000313" key="17">
    <source>
        <dbReference type="Proteomes" id="UP000008312"/>
    </source>
</evidence>
<evidence type="ECO:0000256" key="13">
    <source>
        <dbReference type="ARBA" id="ARBA00024531"/>
    </source>
</evidence>
<keyword evidence="11" id="KW-0443">Lipid metabolism</keyword>
<dbReference type="InterPro" id="IPR002921">
    <property type="entry name" value="Fungal_lipase-type"/>
</dbReference>
<keyword evidence="17" id="KW-1185">Reference proteome</keyword>
<evidence type="ECO:0000256" key="8">
    <source>
        <dbReference type="ARBA" id="ARBA00022837"/>
    </source>
</evidence>
<dbReference type="InterPro" id="IPR011990">
    <property type="entry name" value="TPR-like_helical_dom_sf"/>
</dbReference>
<dbReference type="SUPFAM" id="SSF53474">
    <property type="entry name" value="alpha/beta-Hydrolases"/>
    <property type="match status" value="1"/>
</dbReference>
<evidence type="ECO:0000313" key="16">
    <source>
        <dbReference type="EMBL" id="CBK25317.2"/>
    </source>
</evidence>
<dbReference type="GO" id="GO:0046872">
    <property type="term" value="F:metal ion binding"/>
    <property type="evidence" value="ECO:0007669"/>
    <property type="project" value="UniProtKB-KW"/>
</dbReference>
<dbReference type="OrthoDB" id="438440at2759"/>
<evidence type="ECO:0000256" key="7">
    <source>
        <dbReference type="ARBA" id="ARBA00022801"/>
    </source>
</evidence>
<dbReference type="Gene3D" id="3.40.50.1820">
    <property type="entry name" value="alpha/beta hydrolase"/>
    <property type="match status" value="1"/>
</dbReference>
<evidence type="ECO:0000259" key="15">
    <source>
        <dbReference type="Pfam" id="PF01764"/>
    </source>
</evidence>
<evidence type="ECO:0000256" key="5">
    <source>
        <dbReference type="ARBA" id="ARBA00022692"/>
    </source>
</evidence>
<dbReference type="PANTHER" id="PTHR45792">
    <property type="entry name" value="DIACYLGLYCEROL LIPASE HOMOLOG-RELATED"/>
    <property type="match status" value="1"/>
</dbReference>
<dbReference type="InterPro" id="IPR029058">
    <property type="entry name" value="AB_hydrolase_fold"/>
</dbReference>
<evidence type="ECO:0000256" key="12">
    <source>
        <dbReference type="ARBA" id="ARBA00023136"/>
    </source>
</evidence>
<dbReference type="RefSeq" id="XP_012899365.1">
    <property type="nucleotide sequence ID" value="XM_013043911.1"/>
</dbReference>
<keyword evidence="8" id="KW-0106">Calcium</keyword>
<dbReference type="GO" id="GO:0016298">
    <property type="term" value="F:lipase activity"/>
    <property type="evidence" value="ECO:0007669"/>
    <property type="project" value="TreeGrafter"/>
</dbReference>
<dbReference type="GeneID" id="24923030"/>
<dbReference type="InterPro" id="IPR052214">
    <property type="entry name" value="DAG_Lipase-Related"/>
</dbReference>
<evidence type="ECO:0000256" key="4">
    <source>
        <dbReference type="ARBA" id="ARBA00022553"/>
    </source>
</evidence>
<sequence>MLIITKTLVSKEFTFCITSYCVLTSLESWLVTVSLVLLTVPKFTKTGLKRILESAVIRVVCNDETLGMLAETLLSTSSFQDLCFTDIICGLLLNNLVWHHKRESGVPLNVVKNLPLDQYLVYLKEHPEELQSHPIEQEETLFTNKEVLNELKHYAEYANAIYGVSFESLRKMKEGKVPPFVSMLRQIRKRLIEGRSSILEVVTMSTLIEECKGELIYYSLDDNLDATPWLLAYDYYTDAVVLCVRGTKTLANVLTDMLSRPVSLESLGNRYGFNGKNAYTHQVDTIATFNKQGMLLVTESILQSLEESNILTALLHNRPNLTDIEISHSVRSHITSFTRLIITGHSMGGGVASLLSLALQRDFPNTCYTFDPPRQTLSPCLVPDTLANTFTTIMGDDLFPRFSAQTYINLQDDIVSGLCHCKKTKLELFWCLLPWSHPSDDSQIPAEKVLYEKNWKQARANGEPVKPCLLPGQLIHFKPCTVEINNPDGSVYRKSGVKAIAAKEDDFADFRAGKRGLLHHFVFNVDNVIQSNQDSLISPRVFIYNKRTMFALRCFSTRCDAFSQSAIRKQLFSTGFKDEGDFYIDPEKIIQTIKELPKSSVSLPESVISALKDDSVISDFSQKDIGVITKMLEKQAFSSKQDQIDVFNSMVIACCNARDCAFEKGILSSMSIPATTSIYMMLFKYKQYDKIIHLYEIMSKTDMNLDENVQLSIIRSYSNCQRLEDALAVMNKLIHSIEAQLQTAPNESTKSTLQTQLLKAYSTGIEVNCRNNQGDAALLLLHEMAEKTEHSLTIPRSCYTVLFNYFSSSDAESESSKSIKEKLNEM</sequence>
<dbReference type="AlphaFoldDB" id="D8MB78"/>